<feature type="domain" description="Zn(2)-C6 fungal-type" evidence="3">
    <location>
        <begin position="38"/>
        <end position="72"/>
    </location>
</feature>
<evidence type="ECO:0000313" key="4">
    <source>
        <dbReference type="EMBL" id="KAK0613185.1"/>
    </source>
</evidence>
<proteinExistence type="predicted"/>
<dbReference type="PANTHER" id="PTHR33112:SF12">
    <property type="entry name" value="HETEROKARYON INCOMPATIBILITY DOMAIN-CONTAINING PROTEIN"/>
    <property type="match status" value="1"/>
</dbReference>
<feature type="region of interest" description="Disordered" evidence="2">
    <location>
        <begin position="681"/>
        <end position="735"/>
    </location>
</feature>
<dbReference type="CDD" id="cd00067">
    <property type="entry name" value="GAL4"/>
    <property type="match status" value="1"/>
</dbReference>
<gene>
    <name evidence="4" type="ORF">B0T14DRAFT_484799</name>
</gene>
<evidence type="ECO:0000256" key="1">
    <source>
        <dbReference type="ARBA" id="ARBA00023242"/>
    </source>
</evidence>
<reference evidence="4" key="1">
    <citation type="submission" date="2023-06" db="EMBL/GenBank/DDBJ databases">
        <title>Genome-scale phylogeny and comparative genomics of the fungal order Sordariales.</title>
        <authorList>
            <consortium name="Lawrence Berkeley National Laboratory"/>
            <person name="Hensen N."/>
            <person name="Bonometti L."/>
            <person name="Westerberg I."/>
            <person name="Brannstrom I.O."/>
            <person name="Guillou S."/>
            <person name="Cros-Aarteil S."/>
            <person name="Calhoun S."/>
            <person name="Haridas S."/>
            <person name="Kuo A."/>
            <person name="Mondo S."/>
            <person name="Pangilinan J."/>
            <person name="Riley R."/>
            <person name="Labutti K."/>
            <person name="Andreopoulos B."/>
            <person name="Lipzen A."/>
            <person name="Chen C."/>
            <person name="Yanf M."/>
            <person name="Daum C."/>
            <person name="Ng V."/>
            <person name="Clum A."/>
            <person name="Steindorff A."/>
            <person name="Ohm R."/>
            <person name="Martin F."/>
            <person name="Silar P."/>
            <person name="Natvig D."/>
            <person name="Lalanne C."/>
            <person name="Gautier V."/>
            <person name="Ament-Velasquez S.L."/>
            <person name="Kruys A."/>
            <person name="Hutchinson M.I."/>
            <person name="Powell A.J."/>
            <person name="Barry K."/>
            <person name="Miller A.N."/>
            <person name="Grigoriev I.V."/>
            <person name="Debuchy R."/>
            <person name="Gladieux P."/>
            <person name="Thoren M.H."/>
            <person name="Johannesson H."/>
        </authorList>
    </citation>
    <scope>NUCLEOTIDE SEQUENCE</scope>
    <source>
        <strain evidence="4">CBS 606.72</strain>
    </source>
</reference>
<comment type="caution">
    <text evidence="4">The sequence shown here is derived from an EMBL/GenBank/DDBJ whole genome shotgun (WGS) entry which is preliminary data.</text>
</comment>
<feature type="compositionally biased region" description="Basic residues" evidence="2">
    <location>
        <begin position="96"/>
        <end position="106"/>
    </location>
</feature>
<dbReference type="PROSITE" id="PS50048">
    <property type="entry name" value="ZN2_CY6_FUNGAL_2"/>
    <property type="match status" value="1"/>
</dbReference>
<evidence type="ECO:0000313" key="5">
    <source>
        <dbReference type="Proteomes" id="UP001175000"/>
    </source>
</evidence>
<feature type="region of interest" description="Disordered" evidence="2">
    <location>
        <begin position="81"/>
        <end position="117"/>
    </location>
</feature>
<dbReference type="PANTHER" id="PTHR33112">
    <property type="entry name" value="DOMAIN PROTEIN, PUTATIVE-RELATED"/>
    <property type="match status" value="1"/>
</dbReference>
<evidence type="ECO:0000256" key="2">
    <source>
        <dbReference type="SAM" id="MobiDB-lite"/>
    </source>
</evidence>
<accession>A0AA39U848</accession>
<name>A0AA39U848_9PEZI</name>
<dbReference type="GO" id="GO:0000981">
    <property type="term" value="F:DNA-binding transcription factor activity, RNA polymerase II-specific"/>
    <property type="evidence" value="ECO:0007669"/>
    <property type="project" value="InterPro"/>
</dbReference>
<evidence type="ECO:0000259" key="3">
    <source>
        <dbReference type="PROSITE" id="PS50048"/>
    </source>
</evidence>
<feature type="compositionally biased region" description="Basic and acidic residues" evidence="2">
    <location>
        <begin position="681"/>
        <end position="690"/>
    </location>
</feature>
<dbReference type="AlphaFoldDB" id="A0AA39U848"/>
<sequence>MPQLETIPVDGETTEWAHDGENTFSGDAGKRRRYNYVKCAACREQKKKCEPVNRVWPEKCRRCIELGLSCSKPEDIRTKFGNTSHPLSPKTDHTKITKHPTPKRPKSVASTNFLRGPGDYTVPSPTIPLASSNTPCEVCQRLELSRSRFIIPSRGWKGALGRAASRLTTPPAGGDAKPRSLRVELGVLREVKVRAEHHRCPFCQLVYEAATDQITLAAKQQGDLDLNTVVHANWEIDGRELDHSDKDTCFFQPVTRHIRLSWEPSVLLKDAYVILCGDDLKGPGLDLSFLGRTVQSTKSPERIKAWVEDCTDRHGHCSSMPPARLSEGAHLRVIDLEDNRLVPLTASMEYVVLSYTWKKPAEAGEPPAEVFLKSGYEDDWLTENYNILPETTKKAIKLTRNLGIRYLWVDSLCIIQDSKDDKQANYCAIETILAGAFLTICAATTTADIKISQHIRSCGEKLSLMVHHPVETHIRSSQWSKGAWTCQDRLLSGRCLIFTNSGVWFQCQEESMSEDTFEPSFQGRSADWVQSPAQIWSELAQKNSQFRAYLKCVESYTSRQLPREGHALRAFAGISNFLGAHMETRFFSGLPNSYLDAAILWTPATGESHPRVHDGQPVAPSWSWAGWTGQVTYRPPILTGAVENIWDWLMAHTWISWHLVDRNSTVLGEIGTFAKRDLPDVADSREKRGGETGSRFTQTIRPPYKDNKERWPSRKRSEFSKKVPPSQQDRMDTDGPQDTSPYFLQFWTWSAFLRLGATSDAVGSPIRRYNILDRNDDICGSIVLPDEFANSVDINRQAFQFIATSDARLFFEEEMPEWTYYIPKERHDSSWDLWYVILLETDKGGISRRVGVGKVFRDAFHQSFLPGMDWREFILA</sequence>
<dbReference type="Pfam" id="PF06985">
    <property type="entry name" value="HET"/>
    <property type="match status" value="1"/>
</dbReference>
<dbReference type="InterPro" id="IPR010730">
    <property type="entry name" value="HET"/>
</dbReference>
<dbReference type="Proteomes" id="UP001175000">
    <property type="component" value="Unassembled WGS sequence"/>
</dbReference>
<keyword evidence="5" id="KW-1185">Reference proteome</keyword>
<keyword evidence="1" id="KW-0539">Nucleus</keyword>
<dbReference type="GO" id="GO:0008270">
    <property type="term" value="F:zinc ion binding"/>
    <property type="evidence" value="ECO:0007669"/>
    <property type="project" value="InterPro"/>
</dbReference>
<dbReference type="EMBL" id="JAULSU010000006">
    <property type="protein sequence ID" value="KAK0613185.1"/>
    <property type="molecule type" value="Genomic_DNA"/>
</dbReference>
<organism evidence="4 5">
    <name type="scientific">Immersiella caudata</name>
    <dbReference type="NCBI Taxonomy" id="314043"/>
    <lineage>
        <taxon>Eukaryota</taxon>
        <taxon>Fungi</taxon>
        <taxon>Dikarya</taxon>
        <taxon>Ascomycota</taxon>
        <taxon>Pezizomycotina</taxon>
        <taxon>Sordariomycetes</taxon>
        <taxon>Sordariomycetidae</taxon>
        <taxon>Sordariales</taxon>
        <taxon>Lasiosphaeriaceae</taxon>
        <taxon>Immersiella</taxon>
    </lineage>
</organism>
<protein>
    <recommendedName>
        <fullName evidence="3">Zn(2)-C6 fungal-type domain-containing protein</fullName>
    </recommendedName>
</protein>
<feature type="region of interest" description="Disordered" evidence="2">
    <location>
        <begin position="1"/>
        <end position="22"/>
    </location>
</feature>
<dbReference type="InterPro" id="IPR001138">
    <property type="entry name" value="Zn2Cys6_DnaBD"/>
</dbReference>
<feature type="compositionally biased region" description="Basic and acidic residues" evidence="2">
    <location>
        <begin position="703"/>
        <end position="721"/>
    </location>
</feature>